<organism evidence="1 2">
    <name type="scientific">Panagrolaimus sp. PS1159</name>
    <dbReference type="NCBI Taxonomy" id="55785"/>
    <lineage>
        <taxon>Eukaryota</taxon>
        <taxon>Metazoa</taxon>
        <taxon>Ecdysozoa</taxon>
        <taxon>Nematoda</taxon>
        <taxon>Chromadorea</taxon>
        <taxon>Rhabditida</taxon>
        <taxon>Tylenchina</taxon>
        <taxon>Panagrolaimomorpha</taxon>
        <taxon>Panagrolaimoidea</taxon>
        <taxon>Panagrolaimidae</taxon>
        <taxon>Panagrolaimus</taxon>
    </lineage>
</organism>
<protein>
    <submittedName>
        <fullName evidence="2">Bms1-type G domain-containing protein</fullName>
    </submittedName>
</protein>
<evidence type="ECO:0000313" key="1">
    <source>
        <dbReference type="Proteomes" id="UP000887580"/>
    </source>
</evidence>
<reference evidence="2" key="1">
    <citation type="submission" date="2022-11" db="UniProtKB">
        <authorList>
            <consortium name="WormBaseParasite"/>
        </authorList>
    </citation>
    <scope>IDENTIFICATION</scope>
</reference>
<dbReference type="Proteomes" id="UP000887580">
    <property type="component" value="Unplaced"/>
</dbReference>
<sequence>MSTTQQPHRPGPFKLPNKAHKAGRHRTKGQVDRDTRGKKDVKTLSVRMRRDLNRNERRKALRSTLKDQRKKLVQQNRNLSRAPTLVTIISFNPELDAARVVEKFAASDPESQSVASERGNITYIHIPRFRARYGFVCPLTTHLDNVLDCLKVSDVVIFVWPLEEDLTEEQSLLMSTILAHGLPSSINVVGDIPSKGKQRDQLRHIVSQLIDSWSLNKDKIYDLDTDANALALLRQIQAIRKRPTVLQRRRPHLMVEKMEAINVKHGLCTLKLTGFMRGPWMDANRLVHIQGLGDFQLEQIDRLKDSLPGAKGSSEDTVVLKPDENQIDLNTEVIPDPMDAEQPNVDDMLKSDVFATEKVTKLVPKGTSSYQAAWIVDDDVEENGDDDEDDSMDDESDEDDDEDDFAPTDLKGPGFYENEGMDIDQMTVAGTEAGDYQDIDIDKEAVQKYRQDRENEQFPDEVDTPMDQPAAVRFQKYRGLKSFRTSPWDPKENLPHEYARIFKFGNIKHTKKLILKELEKEPENGHFVTHGDYVSLYVKDVPAHIVNEWGMDMPMIVYGLLKHEQRMSVLNVVLRRHFTCNLAIKNKENLIYHVGYRRFEANGIFSQHTNGDKFKMERFMPNDNGPFVSTMFAPICFGPANVLVFYRDEKGKEHLVASGSVLDMNPDRVILKRVVLSGHISKVNRRLAIVRYMFFNRDDIEWFKPVELYTPQGRRGHIKESLGTHGHMKCLFDQPLTIQDNVMMNLYKRTFPKWTYNPRIERSKVIGGGMVNAHSLHSLITSAAASEKGETDKMEF</sequence>
<name>A0AC35GGY7_9BILA</name>
<accession>A0AC35GGY7</accession>
<dbReference type="WBParaSite" id="PS1159_v2.g5023.t1">
    <property type="protein sequence ID" value="PS1159_v2.g5023.t1"/>
    <property type="gene ID" value="PS1159_v2.g5023"/>
</dbReference>
<evidence type="ECO:0000313" key="2">
    <source>
        <dbReference type="WBParaSite" id="PS1159_v2.g5023.t1"/>
    </source>
</evidence>
<proteinExistence type="predicted"/>